<sequence length="254" mass="26308">MTISTDFSPDFSAASTAVTAVLGAYLLFGEPWLGRRVYGSLARRRDTEPRALVGYFTFVLAFWWVFAALAVAVLLLSPGMAAADLGIAAPESPVSTAVVIVLVGVVSVVSGRKMRALAEGGRNVPGLASIQAMLPRTPQERRLAIAVAVTDGICAELVYRGLLIAFGVGVLGLNLYAAAALSALVYALAGFYQGRSGVIAFGFVGALFAGLYVATGSLLLPIAVHIALSVRDLTLPEPEPIGSVPAYDPAPKGS</sequence>
<reference evidence="4" key="1">
    <citation type="journal article" date="2019" name="Int. J. Syst. Evol. Microbiol.">
        <title>The Global Catalogue of Microorganisms (GCM) 10K type strain sequencing project: providing services to taxonomists for standard genome sequencing and annotation.</title>
        <authorList>
            <consortium name="The Broad Institute Genomics Platform"/>
            <consortium name="The Broad Institute Genome Sequencing Center for Infectious Disease"/>
            <person name="Wu L."/>
            <person name="Ma J."/>
        </authorList>
    </citation>
    <scope>NUCLEOTIDE SEQUENCE [LARGE SCALE GENOMIC DNA]</scope>
    <source>
        <strain evidence="4">JCM 9092</strain>
    </source>
</reference>
<feature type="domain" description="CAAX prenyl protease 2/Lysostaphin resistance protein A-like" evidence="2">
    <location>
        <begin position="143"/>
        <end position="228"/>
    </location>
</feature>
<evidence type="ECO:0000259" key="2">
    <source>
        <dbReference type="Pfam" id="PF02517"/>
    </source>
</evidence>
<organism evidence="3 4">
    <name type="scientific">Streptomyces rectiviolaceus</name>
    <dbReference type="NCBI Taxonomy" id="332591"/>
    <lineage>
        <taxon>Bacteria</taxon>
        <taxon>Bacillati</taxon>
        <taxon>Actinomycetota</taxon>
        <taxon>Actinomycetes</taxon>
        <taxon>Kitasatosporales</taxon>
        <taxon>Streptomycetaceae</taxon>
        <taxon>Streptomyces</taxon>
    </lineage>
</organism>
<feature type="transmembrane region" description="Helical" evidence="1">
    <location>
        <begin position="173"/>
        <end position="192"/>
    </location>
</feature>
<dbReference type="EMBL" id="BAAAUG010000144">
    <property type="protein sequence ID" value="GAA3135815.1"/>
    <property type="molecule type" value="Genomic_DNA"/>
</dbReference>
<name>A0ABP6N6C1_9ACTN</name>
<gene>
    <name evidence="3" type="ORF">GCM10010449_65450</name>
</gene>
<comment type="caution">
    <text evidence="3">The sequence shown here is derived from an EMBL/GenBank/DDBJ whole genome shotgun (WGS) entry which is preliminary data.</text>
</comment>
<feature type="transmembrane region" description="Helical" evidence="1">
    <location>
        <begin position="94"/>
        <end position="112"/>
    </location>
</feature>
<feature type="transmembrane region" description="Helical" evidence="1">
    <location>
        <begin position="12"/>
        <end position="33"/>
    </location>
</feature>
<accession>A0ABP6N6C1</accession>
<evidence type="ECO:0000313" key="3">
    <source>
        <dbReference type="EMBL" id="GAA3135815.1"/>
    </source>
</evidence>
<dbReference type="InterPro" id="IPR003675">
    <property type="entry name" value="Rce1/LyrA-like_dom"/>
</dbReference>
<proteinExistence type="predicted"/>
<dbReference type="Proteomes" id="UP001501637">
    <property type="component" value="Unassembled WGS sequence"/>
</dbReference>
<feature type="transmembrane region" description="Helical" evidence="1">
    <location>
        <begin position="199"/>
        <end position="228"/>
    </location>
</feature>
<keyword evidence="1" id="KW-1133">Transmembrane helix</keyword>
<keyword evidence="1" id="KW-0812">Transmembrane</keyword>
<feature type="transmembrane region" description="Helical" evidence="1">
    <location>
        <begin position="53"/>
        <end position="74"/>
    </location>
</feature>
<protein>
    <recommendedName>
        <fullName evidence="2">CAAX prenyl protease 2/Lysostaphin resistance protein A-like domain-containing protein</fullName>
    </recommendedName>
</protein>
<evidence type="ECO:0000313" key="4">
    <source>
        <dbReference type="Proteomes" id="UP001501637"/>
    </source>
</evidence>
<keyword evidence="1" id="KW-0472">Membrane</keyword>
<dbReference type="RefSeq" id="WP_344527159.1">
    <property type="nucleotide sequence ID" value="NZ_BAAAUG010000144.1"/>
</dbReference>
<keyword evidence="4" id="KW-1185">Reference proteome</keyword>
<evidence type="ECO:0000256" key="1">
    <source>
        <dbReference type="SAM" id="Phobius"/>
    </source>
</evidence>
<dbReference type="Pfam" id="PF02517">
    <property type="entry name" value="Rce1-like"/>
    <property type="match status" value="1"/>
</dbReference>